<accession>A0AA38ITZ5</accession>
<keyword evidence="1" id="KW-0472">Membrane</keyword>
<feature type="transmembrane region" description="Helical" evidence="1">
    <location>
        <begin position="292"/>
        <end position="316"/>
    </location>
</feature>
<dbReference type="EMBL" id="JALNTZ010000003">
    <property type="protein sequence ID" value="KAJ3659982.1"/>
    <property type="molecule type" value="Genomic_DNA"/>
</dbReference>
<evidence type="ECO:0000256" key="1">
    <source>
        <dbReference type="SAM" id="Phobius"/>
    </source>
</evidence>
<proteinExistence type="predicted"/>
<evidence type="ECO:0000313" key="3">
    <source>
        <dbReference type="Proteomes" id="UP001168821"/>
    </source>
</evidence>
<sequence length="352" mass="39632">MVEAPGTDIHRYYQLPITDCVISGNNITLVVRVPIVQQGIRWSLFELITAPFSWYNQSCRIEYSTLFLAVAEAPYTRHRRHNLYRQISGLGLHQCRPHSDKLCFLPRFGEDKLHGPTCARKLYEGATVEELSYHCPMKCHASTSLTITEVEEDLFIITNLKVGAYISCPSSNKTLTEFGSLLGALKIKLHCQCALVYLHDVIIPRRFPCLDTIPRIHVNHIIPAAWSNLKSFILNPIHTHSLPSYNNFSECINPNWSLTIPHLNLTSPNKLLQNFVANIPESPQIFSFADSYGVHTSATLVVWNLILTVLLIYIFWKSNHPAIASPNQTCNPTTSLLLQGGEAVRITVDDAS</sequence>
<organism evidence="2 3">
    <name type="scientific">Zophobas morio</name>
    <dbReference type="NCBI Taxonomy" id="2755281"/>
    <lineage>
        <taxon>Eukaryota</taxon>
        <taxon>Metazoa</taxon>
        <taxon>Ecdysozoa</taxon>
        <taxon>Arthropoda</taxon>
        <taxon>Hexapoda</taxon>
        <taxon>Insecta</taxon>
        <taxon>Pterygota</taxon>
        <taxon>Neoptera</taxon>
        <taxon>Endopterygota</taxon>
        <taxon>Coleoptera</taxon>
        <taxon>Polyphaga</taxon>
        <taxon>Cucujiformia</taxon>
        <taxon>Tenebrionidae</taxon>
        <taxon>Zophobas</taxon>
    </lineage>
</organism>
<name>A0AA38ITZ5_9CUCU</name>
<comment type="caution">
    <text evidence="2">The sequence shown here is derived from an EMBL/GenBank/DDBJ whole genome shotgun (WGS) entry which is preliminary data.</text>
</comment>
<keyword evidence="1" id="KW-1133">Transmembrane helix</keyword>
<gene>
    <name evidence="2" type="ORF">Zmor_011642</name>
</gene>
<keyword evidence="1" id="KW-0812">Transmembrane</keyword>
<keyword evidence="3" id="KW-1185">Reference proteome</keyword>
<dbReference type="AlphaFoldDB" id="A0AA38ITZ5"/>
<dbReference type="Proteomes" id="UP001168821">
    <property type="component" value="Unassembled WGS sequence"/>
</dbReference>
<protein>
    <submittedName>
        <fullName evidence="2">Uncharacterized protein</fullName>
    </submittedName>
</protein>
<evidence type="ECO:0000313" key="2">
    <source>
        <dbReference type="EMBL" id="KAJ3659982.1"/>
    </source>
</evidence>
<reference evidence="2" key="1">
    <citation type="journal article" date="2023" name="G3 (Bethesda)">
        <title>Whole genome assemblies of Zophobas morio and Tenebrio molitor.</title>
        <authorList>
            <person name="Kaur S."/>
            <person name="Stinson S.A."/>
            <person name="diCenzo G.C."/>
        </authorList>
    </citation>
    <scope>NUCLEOTIDE SEQUENCE</scope>
    <source>
        <strain evidence="2">QUZm001</strain>
    </source>
</reference>